<accession>A0A8S5QDX5</accession>
<sequence length="97" mass="11804">MRRIKMFKILHAFLDYPFCSFEFLNLDTQEHIFASFFDDPLYELLKECGVNYDHELEGKIIEKIPSDLRIHTREYAVIRAQQYLEGSWLFPWLKKKK</sequence>
<reference evidence="1" key="1">
    <citation type="journal article" date="2021" name="Proc. Natl. Acad. Sci. U.S.A.">
        <title>A Catalog of Tens of Thousands of Viruses from Human Metagenomes Reveals Hidden Associations with Chronic Diseases.</title>
        <authorList>
            <person name="Tisza M.J."/>
            <person name="Buck C.B."/>
        </authorList>
    </citation>
    <scope>NUCLEOTIDE SEQUENCE</scope>
    <source>
        <strain evidence="1">Ctbvd11</strain>
    </source>
</reference>
<name>A0A8S5QDX5_9CAUD</name>
<evidence type="ECO:0000313" key="1">
    <source>
        <dbReference type="EMBL" id="DAE17146.1"/>
    </source>
</evidence>
<proteinExistence type="predicted"/>
<organism evidence="1">
    <name type="scientific">Siphoviridae sp. ctbvd11</name>
    <dbReference type="NCBI Taxonomy" id="2825567"/>
    <lineage>
        <taxon>Viruses</taxon>
        <taxon>Duplodnaviria</taxon>
        <taxon>Heunggongvirae</taxon>
        <taxon>Uroviricota</taxon>
        <taxon>Caudoviricetes</taxon>
    </lineage>
</organism>
<protein>
    <submittedName>
        <fullName evidence="1">Uncharacterized protein</fullName>
    </submittedName>
</protein>
<dbReference type="EMBL" id="BK015636">
    <property type="protein sequence ID" value="DAE17146.1"/>
    <property type="molecule type" value="Genomic_DNA"/>
</dbReference>